<name>A0ABP0I2R1_9DINO</name>
<evidence type="ECO:0000259" key="1">
    <source>
        <dbReference type="Pfam" id="PF00248"/>
    </source>
</evidence>
<dbReference type="Proteomes" id="UP001642464">
    <property type="component" value="Unassembled WGS sequence"/>
</dbReference>
<dbReference type="PRINTS" id="PR00069">
    <property type="entry name" value="ALDKETRDTASE"/>
</dbReference>
<evidence type="ECO:0000313" key="3">
    <source>
        <dbReference type="Proteomes" id="UP001642464"/>
    </source>
</evidence>
<dbReference type="SUPFAM" id="SSF51430">
    <property type="entry name" value="NAD(P)-linked oxidoreductase"/>
    <property type="match status" value="1"/>
</dbReference>
<dbReference type="Gene3D" id="3.20.20.100">
    <property type="entry name" value="NADP-dependent oxidoreductase domain"/>
    <property type="match status" value="1"/>
</dbReference>
<sequence length="333" mass="36603">MLSALGLGSSAFGEVYESGVTQEQVDEVVHCAIKAGVNVIDTAFWYGQGLAEERLGKALQHIPRQAYYVHTKCCRYEKDVDKMFDFSAERTLAAVDDAIARLGCGYLDAMQIHDPEYAPSVDILVEQTLPALQKAKDAGKIKQIGLTGYPLALHRELIERSTVQIDTCLFYCHYSMHDTSLVDSGMLDFLDAKGVGCLNASPLSMGLLTERGPPAWHPATPEIKAVCRDAAMYCKAEGVALPRLAVDFSLRHPRIPTTFLSTNFVEQMERNIDAVRNLGKLSEKEQAVEKHINTTFFEPLGNASWEGVELKAFADLKQRVADGDTNAGTISTI</sequence>
<keyword evidence="3" id="KW-1185">Reference proteome</keyword>
<dbReference type="InterPro" id="IPR036812">
    <property type="entry name" value="NAD(P)_OxRdtase_dom_sf"/>
</dbReference>
<dbReference type="InterPro" id="IPR023210">
    <property type="entry name" value="NADP_OxRdtase_dom"/>
</dbReference>
<dbReference type="EMBL" id="CAXAMM010002622">
    <property type="protein sequence ID" value="CAK8996866.1"/>
    <property type="molecule type" value="Genomic_DNA"/>
</dbReference>
<dbReference type="PANTHER" id="PTHR42686:SF1">
    <property type="entry name" value="GH17980P-RELATED"/>
    <property type="match status" value="1"/>
</dbReference>
<dbReference type="Pfam" id="PF00248">
    <property type="entry name" value="Aldo_ket_red"/>
    <property type="match status" value="1"/>
</dbReference>
<proteinExistence type="predicted"/>
<dbReference type="PANTHER" id="PTHR42686">
    <property type="entry name" value="GH17980P-RELATED"/>
    <property type="match status" value="1"/>
</dbReference>
<reference evidence="2 3" key="1">
    <citation type="submission" date="2024-02" db="EMBL/GenBank/DDBJ databases">
        <authorList>
            <person name="Chen Y."/>
            <person name="Shah S."/>
            <person name="Dougan E. K."/>
            <person name="Thang M."/>
            <person name="Chan C."/>
        </authorList>
    </citation>
    <scope>NUCLEOTIDE SEQUENCE [LARGE SCALE GENOMIC DNA]</scope>
</reference>
<comment type="caution">
    <text evidence="2">The sequence shown here is derived from an EMBL/GenBank/DDBJ whole genome shotgun (WGS) entry which is preliminary data.</text>
</comment>
<dbReference type="InterPro" id="IPR044479">
    <property type="entry name" value="LGALDH-like"/>
</dbReference>
<gene>
    <name evidence="2" type="ORF">SCF082_LOCUS4964</name>
</gene>
<dbReference type="CDD" id="cd19163">
    <property type="entry name" value="AKR_galDH"/>
    <property type="match status" value="1"/>
</dbReference>
<feature type="domain" description="NADP-dependent oxidoreductase" evidence="1">
    <location>
        <begin position="5"/>
        <end position="285"/>
    </location>
</feature>
<evidence type="ECO:0000313" key="2">
    <source>
        <dbReference type="EMBL" id="CAK8996866.1"/>
    </source>
</evidence>
<dbReference type="InterPro" id="IPR020471">
    <property type="entry name" value="AKR"/>
</dbReference>
<organism evidence="2 3">
    <name type="scientific">Durusdinium trenchii</name>
    <dbReference type="NCBI Taxonomy" id="1381693"/>
    <lineage>
        <taxon>Eukaryota</taxon>
        <taxon>Sar</taxon>
        <taxon>Alveolata</taxon>
        <taxon>Dinophyceae</taxon>
        <taxon>Suessiales</taxon>
        <taxon>Symbiodiniaceae</taxon>
        <taxon>Durusdinium</taxon>
    </lineage>
</organism>
<protein>
    <submittedName>
        <fullName evidence="2">L-galactose dehydrogenase (At-GalDH) (L-GalDH)</fullName>
    </submittedName>
</protein>
<accession>A0ABP0I2R1</accession>